<dbReference type="PANTHER" id="PTHR34219">
    <property type="entry name" value="IRON-REGULATED INNER MEMBRANE PROTEIN-RELATED"/>
    <property type="match status" value="1"/>
</dbReference>
<evidence type="ECO:0000313" key="2">
    <source>
        <dbReference type="EMBL" id="PQA59055.1"/>
    </source>
</evidence>
<comment type="caution">
    <text evidence="2">The sequence shown here is derived from an EMBL/GenBank/DDBJ whole genome shotgun (WGS) entry which is preliminary data.</text>
</comment>
<keyword evidence="1" id="KW-0472">Membrane</keyword>
<feature type="transmembrane region" description="Helical" evidence="1">
    <location>
        <begin position="345"/>
        <end position="366"/>
    </location>
</feature>
<organism evidence="2 3">
    <name type="scientific">Siphonobacter curvatus</name>
    <dbReference type="NCBI Taxonomy" id="2094562"/>
    <lineage>
        <taxon>Bacteria</taxon>
        <taxon>Pseudomonadati</taxon>
        <taxon>Bacteroidota</taxon>
        <taxon>Cytophagia</taxon>
        <taxon>Cytophagales</taxon>
        <taxon>Cytophagaceae</taxon>
        <taxon>Siphonobacter</taxon>
    </lineage>
</organism>
<keyword evidence="1" id="KW-0812">Transmembrane</keyword>
<dbReference type="InterPro" id="IPR005625">
    <property type="entry name" value="PepSY-ass_TM"/>
</dbReference>
<feature type="transmembrane region" description="Helical" evidence="1">
    <location>
        <begin position="12"/>
        <end position="34"/>
    </location>
</feature>
<keyword evidence="3" id="KW-1185">Reference proteome</keyword>
<proteinExistence type="predicted"/>
<dbReference type="OrthoDB" id="111691at2"/>
<dbReference type="EMBL" id="PTRA01000001">
    <property type="protein sequence ID" value="PQA59055.1"/>
    <property type="molecule type" value="Genomic_DNA"/>
</dbReference>
<dbReference type="Pfam" id="PF03929">
    <property type="entry name" value="PepSY_TM"/>
    <property type="match status" value="1"/>
</dbReference>
<keyword evidence="1" id="KW-1133">Transmembrane helix</keyword>
<gene>
    <name evidence="2" type="ORF">C5O19_05200</name>
</gene>
<dbReference type="Proteomes" id="UP000239590">
    <property type="component" value="Unassembled WGS sequence"/>
</dbReference>
<dbReference type="RefSeq" id="WP_104710251.1">
    <property type="nucleotide sequence ID" value="NZ_PTRA01000001.1"/>
</dbReference>
<dbReference type="AlphaFoldDB" id="A0A2S7IMZ0"/>
<feature type="transmembrane region" description="Helical" evidence="1">
    <location>
        <begin position="142"/>
        <end position="162"/>
    </location>
</feature>
<evidence type="ECO:0000313" key="3">
    <source>
        <dbReference type="Proteomes" id="UP000239590"/>
    </source>
</evidence>
<evidence type="ECO:0000256" key="1">
    <source>
        <dbReference type="SAM" id="Phobius"/>
    </source>
</evidence>
<reference evidence="3" key="1">
    <citation type="submission" date="2018-02" db="EMBL/GenBank/DDBJ databases">
        <title>Genome sequencing of Solimonas sp. HR-BB.</title>
        <authorList>
            <person name="Lee Y."/>
            <person name="Jeon C.O."/>
        </authorList>
    </citation>
    <scope>NUCLEOTIDE SEQUENCE [LARGE SCALE GENOMIC DNA]</scope>
    <source>
        <strain evidence="3">HR-U</strain>
    </source>
</reference>
<dbReference type="PANTHER" id="PTHR34219:SF3">
    <property type="entry name" value="BLL7967 PROTEIN"/>
    <property type="match status" value="1"/>
</dbReference>
<sequence length="401" mass="45649">MKLKKWIGKGHLYLGLASGLIVFVLSVTGCILAFEQEIKNLTQPYRFIETPAHAELLPPSVLRQKAEQALPGKAADGVLYGVPGRSAEVGFYNFDPEYYYVVYLNPYTGEVLHVWNEDDDFFHFILHGHYYLWLPEKIGQPIAATGTAIFLVLLVSGLVLWWPKNKSAAKQRFSIKWDAAWRRKNYDLHNVLGFYILTIGMVFAITGLVWGFEWFSKSLYWATGGKGSPAYLIPPSDTTAIQTAASPMQIVDRSWRNLMQKHPDQQGINISFPEGNATSIFSYVNFRNGTYYKVDYHYYDQHTGKEIQHTGPYSGNYADANLANTLRRMNYDLHVGAIWGLPGKMLMFFASLICATLPITGTLIWWGRRKKAQHSHTMATPKERNKNVRRPVVVRSKVARQ</sequence>
<feature type="transmembrane region" description="Helical" evidence="1">
    <location>
        <begin position="192"/>
        <end position="212"/>
    </location>
</feature>
<dbReference type="PROSITE" id="PS51257">
    <property type="entry name" value="PROKAR_LIPOPROTEIN"/>
    <property type="match status" value="1"/>
</dbReference>
<protein>
    <submittedName>
        <fullName evidence="2">Peptidase M4</fullName>
    </submittedName>
</protein>
<accession>A0A2S7IMZ0</accession>
<name>A0A2S7IMZ0_9BACT</name>